<evidence type="ECO:0000313" key="2">
    <source>
        <dbReference type="Proteomes" id="UP000219271"/>
    </source>
</evidence>
<dbReference type="AlphaFoldDB" id="A0A286BTQ9"/>
<dbReference type="Proteomes" id="UP000219271">
    <property type="component" value="Unassembled WGS sequence"/>
</dbReference>
<dbReference type="EMBL" id="OCMY01000001">
    <property type="protein sequence ID" value="SOD37534.1"/>
    <property type="molecule type" value="Genomic_DNA"/>
</dbReference>
<accession>A0A286BTQ9</accession>
<sequence length="171" mass="18987">MMHKRVWLLGITFFIALAPWIVERVYTLSVISYPYHCESRFGFKYISATGEAAVASEGSMQLTYYQSGNGVGTYVGHLFHLDGQGKVLKKQSIHRAMEFSYQLLPGMLKSTTLTSSRIQGDEISDADAEKYVYPGFKVGHTSFGMIVKINRGGYAAGSSQFPRAMCSTLDK</sequence>
<proteinExistence type="predicted"/>
<protein>
    <submittedName>
        <fullName evidence="1">Uncharacterized protein</fullName>
    </submittedName>
</protein>
<dbReference type="RefSeq" id="WP_097095573.1">
    <property type="nucleotide sequence ID" value="NZ_OCMY01000001.1"/>
</dbReference>
<keyword evidence="2" id="KW-1185">Reference proteome</keyword>
<organism evidence="1 2">
    <name type="scientific">Candidatus Pantoea floridensis</name>
    <dbReference type="NCBI Taxonomy" id="1938870"/>
    <lineage>
        <taxon>Bacteria</taxon>
        <taxon>Pseudomonadati</taxon>
        <taxon>Pseudomonadota</taxon>
        <taxon>Gammaproteobacteria</taxon>
        <taxon>Enterobacterales</taxon>
        <taxon>Erwiniaceae</taxon>
        <taxon>Pantoea</taxon>
    </lineage>
</organism>
<reference evidence="2" key="1">
    <citation type="submission" date="2017-09" db="EMBL/GenBank/DDBJ databases">
        <authorList>
            <person name="Varghese N."/>
            <person name="Submissions S."/>
        </authorList>
    </citation>
    <scope>NUCLEOTIDE SEQUENCE [LARGE SCALE GENOMIC DNA]</scope>
    <source>
        <strain evidence="2">JKS000234</strain>
    </source>
</reference>
<evidence type="ECO:0000313" key="1">
    <source>
        <dbReference type="EMBL" id="SOD37534.1"/>
    </source>
</evidence>
<gene>
    <name evidence="1" type="ORF">SAMN06273570_1894</name>
</gene>
<name>A0A286BTQ9_9GAMM</name>